<dbReference type="AlphaFoldDB" id="X1RQ55"/>
<sequence length="142" mass="16503">MESLDYLIIFLFVIVIAIKYYEYTAGKKEHYTTLWTPFSTANTPLDNTQCTAMNIKPNNKPMTKNYGNFGIIGKFPAIPICDSCHLDFDCVNYDWTDTDDRNANVCRKCKKNVLYKNYNDLSEPLYVYARSVGRPRQSRKIN</sequence>
<evidence type="ECO:0000313" key="2">
    <source>
        <dbReference type="EMBL" id="GAI82862.1"/>
    </source>
</evidence>
<accession>X1RQ55</accession>
<keyword evidence="1" id="KW-0812">Transmembrane</keyword>
<protein>
    <submittedName>
        <fullName evidence="2">Uncharacterized protein</fullName>
    </submittedName>
</protein>
<reference evidence="2" key="1">
    <citation type="journal article" date="2014" name="Front. Microbiol.">
        <title>High frequency of phylogenetically diverse reductive dehalogenase-homologous genes in deep subseafloor sedimentary metagenomes.</title>
        <authorList>
            <person name="Kawai M."/>
            <person name="Futagami T."/>
            <person name="Toyoda A."/>
            <person name="Takaki Y."/>
            <person name="Nishi S."/>
            <person name="Hori S."/>
            <person name="Arai W."/>
            <person name="Tsubouchi T."/>
            <person name="Morono Y."/>
            <person name="Uchiyama I."/>
            <person name="Ito T."/>
            <person name="Fujiyama A."/>
            <person name="Inagaki F."/>
            <person name="Takami H."/>
        </authorList>
    </citation>
    <scope>NUCLEOTIDE SEQUENCE</scope>
    <source>
        <strain evidence="2">Expedition CK06-06</strain>
    </source>
</reference>
<organism evidence="2">
    <name type="scientific">marine sediment metagenome</name>
    <dbReference type="NCBI Taxonomy" id="412755"/>
    <lineage>
        <taxon>unclassified sequences</taxon>
        <taxon>metagenomes</taxon>
        <taxon>ecological metagenomes</taxon>
    </lineage>
</organism>
<comment type="caution">
    <text evidence="2">The sequence shown here is derived from an EMBL/GenBank/DDBJ whole genome shotgun (WGS) entry which is preliminary data.</text>
</comment>
<gene>
    <name evidence="2" type="ORF">S12H4_14565</name>
</gene>
<keyword evidence="1" id="KW-0472">Membrane</keyword>
<proteinExistence type="predicted"/>
<evidence type="ECO:0000256" key="1">
    <source>
        <dbReference type="SAM" id="Phobius"/>
    </source>
</evidence>
<keyword evidence="1" id="KW-1133">Transmembrane helix</keyword>
<name>X1RQ55_9ZZZZ</name>
<feature type="transmembrane region" description="Helical" evidence="1">
    <location>
        <begin position="6"/>
        <end position="23"/>
    </location>
</feature>
<dbReference type="EMBL" id="BARW01006947">
    <property type="protein sequence ID" value="GAI82862.1"/>
    <property type="molecule type" value="Genomic_DNA"/>
</dbReference>